<dbReference type="GeneID" id="14903306"/>
<gene>
    <name evidence="1" type="ORF">IMG5_199440</name>
</gene>
<proteinExistence type="predicted"/>
<organism evidence="1 2">
    <name type="scientific">Ichthyophthirius multifiliis</name>
    <name type="common">White spot disease agent</name>
    <name type="synonym">Ich</name>
    <dbReference type="NCBI Taxonomy" id="5932"/>
    <lineage>
        <taxon>Eukaryota</taxon>
        <taxon>Sar</taxon>
        <taxon>Alveolata</taxon>
        <taxon>Ciliophora</taxon>
        <taxon>Intramacronucleata</taxon>
        <taxon>Oligohymenophorea</taxon>
        <taxon>Hymenostomatida</taxon>
        <taxon>Ophryoglenina</taxon>
        <taxon>Ichthyophthirius</taxon>
    </lineage>
</organism>
<sequence length="191" mass="24039">MKQKMHQQENYREENYKMKLKNEKFKKYMQKVKNQNFQKKELKLLKQIKKETDKQLRINQEHYNNQYIKKKLIQIKEQLFFQRNQKRSQKKIYQENVKMKKDMKLKKKKFQQNKDFKENMQFIYIYIFYNINYQQKVLQQQMMEKKLQADEAYQQYLIEKEQVNQIVRSIINEDKQAFLNDKAKKKDLIKI</sequence>
<dbReference type="RefSeq" id="XP_004024148.1">
    <property type="nucleotide sequence ID" value="XM_004024099.1"/>
</dbReference>
<keyword evidence="2" id="KW-1185">Reference proteome</keyword>
<protein>
    <submittedName>
        <fullName evidence="1">Trichohyalin, putative</fullName>
        <ecNumber evidence="1">5.2.1.8</ecNumber>
    </submittedName>
</protein>
<dbReference type="Proteomes" id="UP000008983">
    <property type="component" value="Unassembled WGS sequence"/>
</dbReference>
<dbReference type="AlphaFoldDB" id="G0R5K4"/>
<dbReference type="InParanoid" id="G0R5K4"/>
<dbReference type="OrthoDB" id="197839at2759"/>
<evidence type="ECO:0000313" key="1">
    <source>
        <dbReference type="EMBL" id="EGR27264.1"/>
    </source>
</evidence>
<accession>G0R5K4</accession>
<reference evidence="1 2" key="1">
    <citation type="submission" date="2011-07" db="EMBL/GenBank/DDBJ databases">
        <authorList>
            <person name="Coyne R."/>
            <person name="Brami D."/>
            <person name="Johnson J."/>
            <person name="Hostetler J."/>
            <person name="Hannick L."/>
            <person name="Clark T."/>
            <person name="Cassidy-Hanley D."/>
            <person name="Inman J."/>
        </authorList>
    </citation>
    <scope>NUCLEOTIDE SEQUENCE [LARGE SCALE GENOMIC DNA]</scope>
    <source>
        <strain evidence="1 2">G5</strain>
    </source>
</reference>
<dbReference type="EMBL" id="GL984378">
    <property type="protein sequence ID" value="EGR27264.1"/>
    <property type="molecule type" value="Genomic_DNA"/>
</dbReference>
<name>G0R5K4_ICHMU</name>
<dbReference type="GO" id="GO:0003755">
    <property type="term" value="F:peptidyl-prolyl cis-trans isomerase activity"/>
    <property type="evidence" value="ECO:0007669"/>
    <property type="project" value="UniProtKB-EC"/>
</dbReference>
<keyword evidence="1" id="KW-0413">Isomerase</keyword>
<evidence type="ECO:0000313" key="2">
    <source>
        <dbReference type="Proteomes" id="UP000008983"/>
    </source>
</evidence>
<dbReference type="EC" id="5.2.1.8" evidence="1"/>